<dbReference type="AlphaFoldDB" id="A0A564UPM4"/>
<proteinExistence type="predicted"/>
<reference evidence="3 4" key="1">
    <citation type="submission" date="2019-07" db="EMBL/GenBank/DDBJ databases">
        <authorList>
            <person name="Hibberd C M."/>
            <person name="Gehrig L. J."/>
            <person name="Chang H.-W."/>
            <person name="Venkatesh S."/>
        </authorList>
    </citation>
    <scope>NUCLEOTIDE SEQUENCE [LARGE SCALE GENOMIC DNA]</scope>
    <source>
        <strain evidence="3">Ruminococcus_obeum_SSTS_Bg7063</strain>
    </source>
</reference>
<keyword evidence="4" id="KW-1185">Reference proteome</keyword>
<evidence type="ECO:0000313" key="4">
    <source>
        <dbReference type="Proteomes" id="UP000409147"/>
    </source>
</evidence>
<dbReference type="Gene3D" id="3.40.50.300">
    <property type="entry name" value="P-loop containing nucleotide triphosphate hydrolases"/>
    <property type="match status" value="1"/>
</dbReference>
<name>A0A564UPM4_9FIRM</name>
<dbReference type="CDD" id="cd00267">
    <property type="entry name" value="ABC_ATPase"/>
    <property type="match status" value="1"/>
</dbReference>
<dbReference type="GO" id="GO:0016887">
    <property type="term" value="F:ATP hydrolysis activity"/>
    <property type="evidence" value="ECO:0007669"/>
    <property type="project" value="InterPro"/>
</dbReference>
<gene>
    <name evidence="3" type="ORF">ROSSTS7063_03227</name>
</gene>
<keyword evidence="1" id="KW-0175">Coiled coil</keyword>
<dbReference type="InterPro" id="IPR051396">
    <property type="entry name" value="Bact_Antivir_Def_Nuclease"/>
</dbReference>
<evidence type="ECO:0000259" key="2">
    <source>
        <dbReference type="Pfam" id="PF13304"/>
    </source>
</evidence>
<dbReference type="Proteomes" id="UP000409147">
    <property type="component" value="Unassembled WGS sequence"/>
</dbReference>
<evidence type="ECO:0000313" key="3">
    <source>
        <dbReference type="EMBL" id="VUX21504.1"/>
    </source>
</evidence>
<dbReference type="Pfam" id="PF13304">
    <property type="entry name" value="AAA_21"/>
    <property type="match status" value="1"/>
</dbReference>
<feature type="domain" description="ATPase AAA-type core" evidence="2">
    <location>
        <begin position="24"/>
        <end position="293"/>
    </location>
</feature>
<dbReference type="RefSeq" id="WP_144369787.1">
    <property type="nucleotide sequence ID" value="NZ_CABHNB010000044.1"/>
</dbReference>
<evidence type="ECO:0000256" key="1">
    <source>
        <dbReference type="SAM" id="Coils"/>
    </source>
</evidence>
<feature type="coiled-coil region" evidence="1">
    <location>
        <begin position="466"/>
        <end position="500"/>
    </location>
</feature>
<dbReference type="GO" id="GO:0005524">
    <property type="term" value="F:ATP binding"/>
    <property type="evidence" value="ECO:0007669"/>
    <property type="project" value="InterPro"/>
</dbReference>
<dbReference type="PANTHER" id="PTHR43581:SF4">
    <property type="entry name" value="ATP_GTP PHOSPHATASE"/>
    <property type="match status" value="1"/>
</dbReference>
<dbReference type="SUPFAM" id="SSF52540">
    <property type="entry name" value="P-loop containing nucleoside triphosphate hydrolases"/>
    <property type="match status" value="1"/>
</dbReference>
<dbReference type="PANTHER" id="PTHR43581">
    <property type="entry name" value="ATP/GTP PHOSPHATASE"/>
    <property type="match status" value="1"/>
</dbReference>
<accession>A0A564UPM4</accession>
<protein>
    <submittedName>
        <fullName evidence="3">Recombination protein F</fullName>
    </submittedName>
</protein>
<sequence length="551" mass="64379">MINYLKIKHYRKLKDIEIDLSKSINIISGTNGTCKSSILYMVSNAFQEVKTTSIWLKNKDVIKNIKGVNNGINLKIESLTRGDEKYNDPAQGERGSLFTCEYEDGVKLEFRRHNTTSDDKNRFALKPYYKRGANEKLPQMPVLYLGLSRLYAYGEYSSDVAQIKKQLPADYFEIIRELYKKFTGITIANEQTQEMGNIKKRTSFSTDFDGIDSNTISSGEDNLLILLTAIVSLRYYYENIDSQHKTESILLVDEIDATLHPAFQNRLLDLMDEYTRKYKIKLICTSHSLSLLEYAFQKKHNVIYLLDNITSVLQMEDADIYKIKMYLHNQSKEDIYISRSIPIFTEDAEARLFLRCIFDSFERKGIGTFSQVRSLFHFVEANISGDALVNIFSDDKLLRSTMRSICIVDGDKKAQHKLENYTIALPGDKSPEELIFEYANELYLQDDAFWLDSTIISLGFTKIYFRDNVLVDINKIEEKIKELKNNKESTKGVKRDSNKKVFNKYRRFFEIVMRKWIADHDEKIEYFYHNLHVLFCKVSEFHDINPKEWIE</sequence>
<dbReference type="EMBL" id="CABHNB010000044">
    <property type="protein sequence ID" value="VUX21504.1"/>
    <property type="molecule type" value="Genomic_DNA"/>
</dbReference>
<organism evidence="3 4">
    <name type="scientific">Blautia obeum</name>
    <dbReference type="NCBI Taxonomy" id="40520"/>
    <lineage>
        <taxon>Bacteria</taxon>
        <taxon>Bacillati</taxon>
        <taxon>Bacillota</taxon>
        <taxon>Clostridia</taxon>
        <taxon>Lachnospirales</taxon>
        <taxon>Lachnospiraceae</taxon>
        <taxon>Blautia</taxon>
    </lineage>
</organism>
<dbReference type="InterPro" id="IPR003959">
    <property type="entry name" value="ATPase_AAA_core"/>
</dbReference>
<dbReference type="InterPro" id="IPR027417">
    <property type="entry name" value="P-loop_NTPase"/>
</dbReference>